<dbReference type="AlphaFoldDB" id="A0A9X3T4D2"/>
<evidence type="ECO:0000256" key="2">
    <source>
        <dbReference type="ARBA" id="ARBA00022723"/>
    </source>
</evidence>
<dbReference type="InterPro" id="IPR058240">
    <property type="entry name" value="rSAM_sf"/>
</dbReference>
<accession>A0A9X3T4D2</accession>
<keyword evidence="3" id="KW-0408">Iron</keyword>
<dbReference type="SFLD" id="SFLDG01067">
    <property type="entry name" value="SPASM/twitch_domain_containing"/>
    <property type="match status" value="1"/>
</dbReference>
<dbReference type="Gene3D" id="3.20.20.70">
    <property type="entry name" value="Aldolase class I"/>
    <property type="match status" value="1"/>
</dbReference>
<evidence type="ECO:0000313" key="8">
    <source>
        <dbReference type="Proteomes" id="UP001146067"/>
    </source>
</evidence>
<name>A0A9X3T4D2_9ACTN</name>
<comment type="caution">
    <text evidence="7">The sequence shown here is derived from an EMBL/GenBank/DDBJ whole genome shotgun (WGS) entry which is preliminary data.</text>
</comment>
<dbReference type="GO" id="GO:0046872">
    <property type="term" value="F:metal ion binding"/>
    <property type="evidence" value="ECO:0007669"/>
    <property type="project" value="UniProtKB-KW"/>
</dbReference>
<dbReference type="PROSITE" id="PS51918">
    <property type="entry name" value="RADICAL_SAM"/>
    <property type="match status" value="1"/>
</dbReference>
<dbReference type="Proteomes" id="UP001146067">
    <property type="component" value="Unassembled WGS sequence"/>
</dbReference>
<keyword evidence="2" id="KW-0479">Metal-binding</keyword>
<evidence type="ECO:0000256" key="5">
    <source>
        <dbReference type="ARBA" id="ARBA00023601"/>
    </source>
</evidence>
<dbReference type="PANTHER" id="PTHR43273:SF3">
    <property type="entry name" value="ANAEROBIC SULFATASE-MATURATING ENZYME HOMOLOG ASLB-RELATED"/>
    <property type="match status" value="1"/>
</dbReference>
<dbReference type="InterPro" id="IPR013785">
    <property type="entry name" value="Aldolase_TIM"/>
</dbReference>
<dbReference type="InterPro" id="IPR007197">
    <property type="entry name" value="rSAM"/>
</dbReference>
<sequence length="445" mass="49638">MQLFLDRYIHLIERQGQHLAFNSVSLDSWELTSAEARVLKEHADGATAVDTVGVDVEALVEEGLLVSVRTEPGKAMERLMESRKSKSAKGRGHFNSLRMSLTERCNMACTYCFQQALYPEDQPRMSEETMAQTLEWFIDQAEGDSISLQYFGGEPLLEWPLIQLANATVAKALAEGRISGYRQTMTTNGTVLTDTRAKWLLEQQFELIFSFDGPPEINDQMRIFKSGRGSYEKAAEGIKRWSALGGEPAILMTATQLNLRSLPRYVRWFAEESGINPAVIALNSPQPTETGWETGGVELAQAVFEMWLYCDERGIAFQAPGTFIPLHLRTKMPQSDHCIDGNLFGTEAGTWPVYVSADGRRSLCLVHHNDHRVEVPKGGDPIELGRRWHFEGPTVEECDGCIASQICGGPCTLEKLLWGGDKLSADRCDFMRTMTTEVLTSGRGE</sequence>
<organism evidence="7 8">
    <name type="scientific">Glycomyces luteolus</name>
    <dbReference type="NCBI Taxonomy" id="2670330"/>
    <lineage>
        <taxon>Bacteria</taxon>
        <taxon>Bacillati</taxon>
        <taxon>Actinomycetota</taxon>
        <taxon>Actinomycetes</taxon>
        <taxon>Glycomycetales</taxon>
        <taxon>Glycomycetaceae</taxon>
        <taxon>Glycomyces</taxon>
    </lineage>
</organism>
<dbReference type="Pfam" id="PF04055">
    <property type="entry name" value="Radical_SAM"/>
    <property type="match status" value="1"/>
</dbReference>
<keyword evidence="4" id="KW-0411">Iron-sulfur</keyword>
<keyword evidence="8" id="KW-1185">Reference proteome</keyword>
<dbReference type="SUPFAM" id="SSF102114">
    <property type="entry name" value="Radical SAM enzymes"/>
    <property type="match status" value="1"/>
</dbReference>
<proteinExistence type="inferred from homology"/>
<dbReference type="SFLD" id="SFLDG01384">
    <property type="entry name" value="thioether_bond_formation_requi"/>
    <property type="match status" value="1"/>
</dbReference>
<dbReference type="CDD" id="cd01335">
    <property type="entry name" value="Radical_SAM"/>
    <property type="match status" value="1"/>
</dbReference>
<evidence type="ECO:0000259" key="6">
    <source>
        <dbReference type="PROSITE" id="PS51918"/>
    </source>
</evidence>
<protein>
    <submittedName>
        <fullName evidence="7">Radical SAM protein</fullName>
    </submittedName>
</protein>
<evidence type="ECO:0000256" key="4">
    <source>
        <dbReference type="ARBA" id="ARBA00023014"/>
    </source>
</evidence>
<dbReference type="RefSeq" id="WP_270110871.1">
    <property type="nucleotide sequence ID" value="NZ_JAPZVP010000011.1"/>
</dbReference>
<gene>
    <name evidence="7" type="ORF">O1R50_14865</name>
</gene>
<evidence type="ECO:0000313" key="7">
    <source>
        <dbReference type="EMBL" id="MDA1360910.1"/>
    </source>
</evidence>
<dbReference type="GO" id="GO:0051536">
    <property type="term" value="F:iron-sulfur cluster binding"/>
    <property type="evidence" value="ECO:0007669"/>
    <property type="project" value="UniProtKB-KW"/>
</dbReference>
<dbReference type="SFLD" id="SFLDS00029">
    <property type="entry name" value="Radical_SAM"/>
    <property type="match status" value="1"/>
</dbReference>
<dbReference type="GO" id="GO:0016491">
    <property type="term" value="F:oxidoreductase activity"/>
    <property type="evidence" value="ECO:0007669"/>
    <property type="project" value="InterPro"/>
</dbReference>
<dbReference type="PANTHER" id="PTHR43273">
    <property type="entry name" value="ANAEROBIC SULFATASE-MATURATING ENZYME HOMOLOG ASLB-RELATED"/>
    <property type="match status" value="1"/>
</dbReference>
<evidence type="ECO:0000256" key="3">
    <source>
        <dbReference type="ARBA" id="ARBA00023004"/>
    </source>
</evidence>
<evidence type="ECO:0000256" key="1">
    <source>
        <dbReference type="ARBA" id="ARBA00022691"/>
    </source>
</evidence>
<feature type="domain" description="Radical SAM core" evidence="6">
    <location>
        <begin position="89"/>
        <end position="316"/>
    </location>
</feature>
<dbReference type="EMBL" id="JAPZVP010000011">
    <property type="protein sequence ID" value="MDA1360910.1"/>
    <property type="molecule type" value="Genomic_DNA"/>
</dbReference>
<dbReference type="InterPro" id="IPR023867">
    <property type="entry name" value="Sulphatase_maturase_rSAM"/>
</dbReference>
<reference evidence="7" key="1">
    <citation type="submission" date="2022-12" db="EMBL/GenBank/DDBJ databases">
        <title>Gycomyces niveus sp.nov.,a novel actinomycete isolated from soil in Shouguan.</title>
        <authorList>
            <person name="Yang X."/>
        </authorList>
    </citation>
    <scope>NUCLEOTIDE SEQUENCE</scope>
    <source>
        <strain evidence="7">NEAU-A15</strain>
    </source>
</reference>
<comment type="similarity">
    <text evidence="5">Belongs to the radical SAM superfamily. Anaerobic sulfatase-maturating enzyme family.</text>
</comment>
<keyword evidence="1" id="KW-0949">S-adenosyl-L-methionine</keyword>
<dbReference type="SFLD" id="SFLDG01386">
    <property type="entry name" value="main_SPASM_domain-containing"/>
    <property type="match status" value="1"/>
</dbReference>